<name>A0A8J6L4Q8_MICOH</name>
<dbReference type="InterPro" id="IPR006627">
    <property type="entry name" value="TDU_repeat"/>
</dbReference>
<evidence type="ECO:0000256" key="6">
    <source>
        <dbReference type="ARBA" id="ARBA00025784"/>
    </source>
</evidence>
<accession>A0A8J6L4Q8</accession>
<keyword evidence="5" id="KW-0539">Nucleus</keyword>
<evidence type="ECO:0000256" key="7">
    <source>
        <dbReference type="SAM" id="MobiDB-lite"/>
    </source>
</evidence>
<dbReference type="InterPro" id="IPR011520">
    <property type="entry name" value="Vg_fam"/>
</dbReference>
<comment type="similarity">
    <text evidence="6">Belongs to the vestigial family.</text>
</comment>
<dbReference type="SMART" id="SM00711">
    <property type="entry name" value="TDU"/>
    <property type="match status" value="1"/>
</dbReference>
<dbReference type="Pfam" id="PF07545">
    <property type="entry name" value="Vg_Tdu"/>
    <property type="match status" value="1"/>
</dbReference>
<comment type="caution">
    <text evidence="8">The sequence shown here is derived from an EMBL/GenBank/DDBJ whole genome shotgun (WGS) entry which is preliminary data.</text>
</comment>
<gene>
    <name evidence="8" type="ORF">LTLLF_207825</name>
</gene>
<sequence>MEETKKTRVQMLKRRQKPVKTQWNAQCVLLTYFQGDISSVVDEHFSRALSKLKRPQGWSSSRHGENVVLKNGCSMPPNQWHLTPSWTKPQPEASLANGASSSSSLDKCGPKALDQNLLSVPKTPAAHPQEMWPFSSLARPDFLEAAYFRVFPNRPPAPVVYPDGRRGSLLHLLQQDRYLNRPLEPAARENCNPAKTAGSSGLHGNLPLNSEHCKETLTDTCKVIVVGKKQLCRILSSEPKFVKVTKMNETMKISCFRGSAFSHPRTKSVVGESVSEAQGQEPGLYAKFKIRSFKLRTV</sequence>
<evidence type="ECO:0000313" key="9">
    <source>
        <dbReference type="Proteomes" id="UP000710432"/>
    </source>
</evidence>
<evidence type="ECO:0000313" key="8">
    <source>
        <dbReference type="EMBL" id="KAH0520178.1"/>
    </source>
</evidence>
<dbReference type="GO" id="GO:0006355">
    <property type="term" value="P:regulation of DNA-templated transcription"/>
    <property type="evidence" value="ECO:0007669"/>
    <property type="project" value="InterPro"/>
</dbReference>
<protein>
    <submittedName>
        <fullName evidence="8">Transcription cofactor vestigial-like protein 1</fullName>
    </submittedName>
</protein>
<dbReference type="PANTHER" id="PTHR15950">
    <property type="entry name" value="TRANSCRIPTION COFACTOR VESTIGIAL-LIKE PROTEIN"/>
    <property type="match status" value="1"/>
</dbReference>
<dbReference type="PANTHER" id="PTHR15950:SF20">
    <property type="entry name" value="TRANSCRIPTION COFACTOR VESTIGIAL-LIKE PROTEIN 1"/>
    <property type="match status" value="1"/>
</dbReference>
<comment type="subcellular location">
    <subcellularLocation>
        <location evidence="2">Nucleus</location>
    </subcellularLocation>
</comment>
<evidence type="ECO:0000256" key="1">
    <source>
        <dbReference type="ARBA" id="ARBA00002229"/>
    </source>
</evidence>
<evidence type="ECO:0000256" key="2">
    <source>
        <dbReference type="ARBA" id="ARBA00004123"/>
    </source>
</evidence>
<dbReference type="EMBL" id="JAATJU010001200">
    <property type="protein sequence ID" value="KAH0520178.1"/>
    <property type="molecule type" value="Genomic_DNA"/>
</dbReference>
<dbReference type="GO" id="GO:0005634">
    <property type="term" value="C:nucleus"/>
    <property type="evidence" value="ECO:0007669"/>
    <property type="project" value="UniProtKB-SubCell"/>
</dbReference>
<keyword evidence="4" id="KW-0804">Transcription</keyword>
<proteinExistence type="inferred from homology"/>
<evidence type="ECO:0000256" key="3">
    <source>
        <dbReference type="ARBA" id="ARBA00023015"/>
    </source>
</evidence>
<keyword evidence="3" id="KW-0805">Transcription regulation</keyword>
<organism evidence="8 9">
    <name type="scientific">Microtus ochrogaster</name>
    <name type="common">Prairie vole</name>
    <dbReference type="NCBI Taxonomy" id="79684"/>
    <lineage>
        <taxon>Eukaryota</taxon>
        <taxon>Metazoa</taxon>
        <taxon>Chordata</taxon>
        <taxon>Craniata</taxon>
        <taxon>Vertebrata</taxon>
        <taxon>Euteleostomi</taxon>
        <taxon>Mammalia</taxon>
        <taxon>Eutheria</taxon>
        <taxon>Euarchontoglires</taxon>
        <taxon>Glires</taxon>
        <taxon>Rodentia</taxon>
        <taxon>Myomorpha</taxon>
        <taxon>Muroidea</taxon>
        <taxon>Cricetidae</taxon>
        <taxon>Arvicolinae</taxon>
        <taxon>Microtus</taxon>
    </lineage>
</organism>
<evidence type="ECO:0000256" key="4">
    <source>
        <dbReference type="ARBA" id="ARBA00023163"/>
    </source>
</evidence>
<evidence type="ECO:0000256" key="5">
    <source>
        <dbReference type="ARBA" id="ARBA00023242"/>
    </source>
</evidence>
<comment type="function">
    <text evidence="1">May act as a specific coactivator for the mammalian TEFs.</text>
</comment>
<reference evidence="8" key="1">
    <citation type="submission" date="2020-03" db="EMBL/GenBank/DDBJ databases">
        <title>Studies in the Genomics of Life Span.</title>
        <authorList>
            <person name="Glass D."/>
        </authorList>
    </citation>
    <scope>NUCLEOTIDE SEQUENCE</scope>
    <source>
        <strain evidence="8">LTLLF</strain>
        <tissue evidence="8">Muscle</tissue>
    </source>
</reference>
<dbReference type="AlphaFoldDB" id="A0A8J6L4Q8"/>
<dbReference type="Proteomes" id="UP000710432">
    <property type="component" value="Unassembled WGS sequence"/>
</dbReference>
<feature type="region of interest" description="Disordered" evidence="7">
    <location>
        <begin position="83"/>
        <end position="108"/>
    </location>
</feature>